<keyword evidence="3" id="KW-1185">Reference proteome</keyword>
<dbReference type="EMBL" id="JAINUF010000011">
    <property type="protein sequence ID" value="KAJ8347250.1"/>
    <property type="molecule type" value="Genomic_DNA"/>
</dbReference>
<reference evidence="2" key="1">
    <citation type="journal article" date="2023" name="Science">
        <title>Genome structures resolve the early diversification of teleost fishes.</title>
        <authorList>
            <person name="Parey E."/>
            <person name="Louis A."/>
            <person name="Montfort J."/>
            <person name="Bouchez O."/>
            <person name="Roques C."/>
            <person name="Iampietro C."/>
            <person name="Lluch J."/>
            <person name="Castinel A."/>
            <person name="Donnadieu C."/>
            <person name="Desvignes T."/>
            <person name="Floi Bucao C."/>
            <person name="Jouanno E."/>
            <person name="Wen M."/>
            <person name="Mejri S."/>
            <person name="Dirks R."/>
            <person name="Jansen H."/>
            <person name="Henkel C."/>
            <person name="Chen W.J."/>
            <person name="Zahm M."/>
            <person name="Cabau C."/>
            <person name="Klopp C."/>
            <person name="Thompson A.W."/>
            <person name="Robinson-Rechavi M."/>
            <person name="Braasch I."/>
            <person name="Lecointre G."/>
            <person name="Bobe J."/>
            <person name="Postlethwait J.H."/>
            <person name="Berthelot C."/>
            <person name="Roest Crollius H."/>
            <person name="Guiguen Y."/>
        </authorList>
    </citation>
    <scope>NUCLEOTIDE SEQUENCE</scope>
    <source>
        <strain evidence="2">WJC10195</strain>
    </source>
</reference>
<feature type="compositionally biased region" description="Basic and acidic residues" evidence="1">
    <location>
        <begin position="145"/>
        <end position="157"/>
    </location>
</feature>
<evidence type="ECO:0000313" key="2">
    <source>
        <dbReference type="EMBL" id="KAJ8347250.1"/>
    </source>
</evidence>
<sequence length="184" mass="20030">MAALGPTSHGRHPVPGAATHPSLVLCVPGTRQVIMMQLWVRAWAGPVDPALWSEEELKRNGEGEGDGIQLDCRFVQLGGKVSQGEKTGPDEQGLLSRAPVEQGPSQGPQGNRESGQSENRVARGGTPRTTYPPRGSESPRGVTPWRERRLIPPRRPDAAVSESAIRHEKQEARYHKCAYESTCL</sequence>
<name>A0A9Q1EY77_SYNKA</name>
<accession>A0A9Q1EY77</accession>
<organism evidence="2 3">
    <name type="scientific">Synaphobranchus kaupii</name>
    <name type="common">Kaup's arrowtooth eel</name>
    <dbReference type="NCBI Taxonomy" id="118154"/>
    <lineage>
        <taxon>Eukaryota</taxon>
        <taxon>Metazoa</taxon>
        <taxon>Chordata</taxon>
        <taxon>Craniata</taxon>
        <taxon>Vertebrata</taxon>
        <taxon>Euteleostomi</taxon>
        <taxon>Actinopterygii</taxon>
        <taxon>Neopterygii</taxon>
        <taxon>Teleostei</taxon>
        <taxon>Anguilliformes</taxon>
        <taxon>Synaphobranchidae</taxon>
        <taxon>Synaphobranchus</taxon>
    </lineage>
</organism>
<feature type="region of interest" description="Disordered" evidence="1">
    <location>
        <begin position="81"/>
        <end position="167"/>
    </location>
</feature>
<protein>
    <submittedName>
        <fullName evidence="2">Uncharacterized protein</fullName>
    </submittedName>
</protein>
<comment type="caution">
    <text evidence="2">The sequence shown here is derived from an EMBL/GenBank/DDBJ whole genome shotgun (WGS) entry which is preliminary data.</text>
</comment>
<feature type="compositionally biased region" description="Polar residues" evidence="1">
    <location>
        <begin position="103"/>
        <end position="119"/>
    </location>
</feature>
<evidence type="ECO:0000313" key="3">
    <source>
        <dbReference type="Proteomes" id="UP001152622"/>
    </source>
</evidence>
<evidence type="ECO:0000256" key="1">
    <source>
        <dbReference type="SAM" id="MobiDB-lite"/>
    </source>
</evidence>
<dbReference type="Proteomes" id="UP001152622">
    <property type="component" value="Chromosome 11"/>
</dbReference>
<proteinExistence type="predicted"/>
<gene>
    <name evidence="2" type="ORF">SKAU_G00286510</name>
</gene>
<dbReference type="AlphaFoldDB" id="A0A9Q1EY77"/>